<dbReference type="FunFam" id="3.40.50.300:FF:000225">
    <property type="entry name" value="Thymidylate kinase"/>
    <property type="match status" value="1"/>
</dbReference>
<dbReference type="InterPro" id="IPR018094">
    <property type="entry name" value="Thymidylate_kinase"/>
</dbReference>
<evidence type="ECO:0000313" key="14">
    <source>
        <dbReference type="Proteomes" id="UP000633619"/>
    </source>
</evidence>
<dbReference type="EMBL" id="JAECVW010000005">
    <property type="protein sequence ID" value="MBH8595559.1"/>
    <property type="molecule type" value="Genomic_DNA"/>
</dbReference>
<keyword evidence="7 11" id="KW-0418">Kinase</keyword>
<dbReference type="SUPFAM" id="SSF52540">
    <property type="entry name" value="P-loop containing nucleoside triphosphate hydrolases"/>
    <property type="match status" value="1"/>
</dbReference>
<keyword evidence="8 11" id="KW-0067">ATP-binding</keyword>
<proteinExistence type="inferred from homology"/>
<evidence type="ECO:0000256" key="9">
    <source>
        <dbReference type="ARBA" id="ARBA00048743"/>
    </source>
</evidence>
<dbReference type="HAMAP" id="MF_00165">
    <property type="entry name" value="Thymidylate_kinase"/>
    <property type="match status" value="1"/>
</dbReference>
<comment type="function">
    <text evidence="10 11">Phosphorylation of dTMP to form dTDP in both de novo and salvage pathways of dTTP synthesis.</text>
</comment>
<dbReference type="InterPro" id="IPR027417">
    <property type="entry name" value="P-loop_NTPase"/>
</dbReference>
<name>A0A8I1DF10_THEIN</name>
<dbReference type="PANTHER" id="PTHR10344">
    <property type="entry name" value="THYMIDYLATE KINASE"/>
    <property type="match status" value="1"/>
</dbReference>
<evidence type="ECO:0000256" key="4">
    <source>
        <dbReference type="ARBA" id="ARBA00022679"/>
    </source>
</evidence>
<dbReference type="GO" id="GO:0006233">
    <property type="term" value="P:dTDP biosynthetic process"/>
    <property type="evidence" value="ECO:0007669"/>
    <property type="project" value="InterPro"/>
</dbReference>
<gene>
    <name evidence="11" type="primary">tmk</name>
    <name evidence="13" type="ORF">I8U20_09475</name>
</gene>
<dbReference type="GO" id="GO:0006227">
    <property type="term" value="P:dUDP biosynthetic process"/>
    <property type="evidence" value="ECO:0007669"/>
    <property type="project" value="TreeGrafter"/>
</dbReference>
<keyword evidence="4 11" id="KW-0808">Transferase</keyword>
<evidence type="ECO:0000259" key="12">
    <source>
        <dbReference type="Pfam" id="PF02223"/>
    </source>
</evidence>
<dbReference type="GO" id="GO:0006235">
    <property type="term" value="P:dTTP biosynthetic process"/>
    <property type="evidence" value="ECO:0007669"/>
    <property type="project" value="UniProtKB-UniRule"/>
</dbReference>
<dbReference type="GO" id="GO:0004798">
    <property type="term" value="F:dTMP kinase activity"/>
    <property type="evidence" value="ECO:0007669"/>
    <property type="project" value="UniProtKB-UniRule"/>
</dbReference>
<organism evidence="13 14">
    <name type="scientific">Thermoactinomyces intermedius</name>
    <dbReference type="NCBI Taxonomy" id="2024"/>
    <lineage>
        <taxon>Bacteria</taxon>
        <taxon>Bacillati</taxon>
        <taxon>Bacillota</taxon>
        <taxon>Bacilli</taxon>
        <taxon>Bacillales</taxon>
        <taxon>Thermoactinomycetaceae</taxon>
        <taxon>Thermoactinomyces</taxon>
    </lineage>
</organism>
<keyword evidence="6 11" id="KW-0547">Nucleotide-binding</keyword>
<evidence type="ECO:0000256" key="10">
    <source>
        <dbReference type="ARBA" id="ARBA00057735"/>
    </source>
</evidence>
<dbReference type="Proteomes" id="UP000633619">
    <property type="component" value="Unassembled WGS sequence"/>
</dbReference>
<keyword evidence="14" id="KW-1185">Reference proteome</keyword>
<accession>A0A8I1DF10</accession>
<evidence type="ECO:0000256" key="7">
    <source>
        <dbReference type="ARBA" id="ARBA00022777"/>
    </source>
</evidence>
<dbReference type="InterPro" id="IPR039430">
    <property type="entry name" value="Thymidylate_kin-like_dom"/>
</dbReference>
<dbReference type="NCBIfam" id="TIGR00041">
    <property type="entry name" value="DTMP_kinase"/>
    <property type="match status" value="1"/>
</dbReference>
<dbReference type="AlphaFoldDB" id="A0A8I1DF10"/>
<dbReference type="Pfam" id="PF02223">
    <property type="entry name" value="Thymidylate_kin"/>
    <property type="match status" value="1"/>
</dbReference>
<sequence>MKGKFITFEGPEGAGKTTQIKRVHQYLQKRGVPCLMVREPGGTIIGDRVREILLDPGRSEMKWKTEVLLYASSRAQLVNEVIRPHLDQGFVVLCDRYIDSSLAYQGYGAEKDVEEVRKLNQWATDGLMPDRTYLLDIPVEVGRKRLLSRGEKKDRMELKEKMFHERVRKGFRQIASEEPSRFCTIRAEQSGDKVFQEIVEDLNARFFR</sequence>
<dbReference type="Gene3D" id="3.40.50.300">
    <property type="entry name" value="P-loop containing nucleotide triphosphate hydrolases"/>
    <property type="match status" value="1"/>
</dbReference>
<comment type="caution">
    <text evidence="13">The sequence shown here is derived from an EMBL/GenBank/DDBJ whole genome shotgun (WGS) entry which is preliminary data.</text>
</comment>
<evidence type="ECO:0000313" key="13">
    <source>
        <dbReference type="EMBL" id="MBH8595559.1"/>
    </source>
</evidence>
<evidence type="ECO:0000256" key="2">
    <source>
        <dbReference type="ARBA" id="ARBA00012980"/>
    </source>
</evidence>
<protein>
    <recommendedName>
        <fullName evidence="3 11">Thymidylate kinase</fullName>
        <ecNumber evidence="2 11">2.7.4.9</ecNumber>
    </recommendedName>
    <alternativeName>
        <fullName evidence="11">dTMP kinase</fullName>
    </alternativeName>
</protein>
<comment type="similarity">
    <text evidence="1 11">Belongs to the thymidylate kinase family.</text>
</comment>
<evidence type="ECO:0000256" key="3">
    <source>
        <dbReference type="ARBA" id="ARBA00017144"/>
    </source>
</evidence>
<keyword evidence="5 11" id="KW-0545">Nucleotide biosynthesis</keyword>
<evidence type="ECO:0000256" key="11">
    <source>
        <dbReference type="HAMAP-Rule" id="MF_00165"/>
    </source>
</evidence>
<dbReference type="GO" id="GO:0005524">
    <property type="term" value="F:ATP binding"/>
    <property type="evidence" value="ECO:0007669"/>
    <property type="project" value="UniProtKB-UniRule"/>
</dbReference>
<evidence type="ECO:0000256" key="8">
    <source>
        <dbReference type="ARBA" id="ARBA00022840"/>
    </source>
</evidence>
<reference evidence="13 14" key="1">
    <citation type="submission" date="2020-12" db="EMBL/GenBank/DDBJ databases">
        <title>WGS of Thermoactinomyces spp.</title>
        <authorList>
            <person name="Cheng K."/>
        </authorList>
    </citation>
    <scope>NUCLEOTIDE SEQUENCE [LARGE SCALE GENOMIC DNA]</scope>
    <source>
        <strain evidence="14">CICC 10671\DSM 43846</strain>
    </source>
</reference>
<dbReference type="PROSITE" id="PS01331">
    <property type="entry name" value="THYMIDYLATE_KINASE"/>
    <property type="match status" value="1"/>
</dbReference>
<evidence type="ECO:0000256" key="6">
    <source>
        <dbReference type="ARBA" id="ARBA00022741"/>
    </source>
</evidence>
<evidence type="ECO:0000256" key="5">
    <source>
        <dbReference type="ARBA" id="ARBA00022727"/>
    </source>
</evidence>
<dbReference type="PANTHER" id="PTHR10344:SF4">
    <property type="entry name" value="UMP-CMP KINASE 2, MITOCHONDRIAL"/>
    <property type="match status" value="1"/>
</dbReference>
<evidence type="ECO:0000256" key="1">
    <source>
        <dbReference type="ARBA" id="ARBA00009776"/>
    </source>
</evidence>
<dbReference type="GO" id="GO:0005829">
    <property type="term" value="C:cytosol"/>
    <property type="evidence" value="ECO:0007669"/>
    <property type="project" value="TreeGrafter"/>
</dbReference>
<feature type="domain" description="Thymidylate kinase-like" evidence="12">
    <location>
        <begin position="8"/>
        <end position="198"/>
    </location>
</feature>
<feature type="binding site" evidence="11">
    <location>
        <begin position="10"/>
        <end position="17"/>
    </location>
    <ligand>
        <name>ATP</name>
        <dbReference type="ChEBI" id="CHEBI:30616"/>
    </ligand>
</feature>
<dbReference type="CDD" id="cd01672">
    <property type="entry name" value="TMPK"/>
    <property type="match status" value="1"/>
</dbReference>
<dbReference type="RefSeq" id="WP_181732334.1">
    <property type="nucleotide sequence ID" value="NZ_JACEIR010000007.1"/>
</dbReference>
<dbReference type="EC" id="2.7.4.9" evidence="2 11"/>
<dbReference type="InterPro" id="IPR018095">
    <property type="entry name" value="Thymidylate_kin_CS"/>
</dbReference>
<comment type="catalytic activity">
    <reaction evidence="9 11">
        <text>dTMP + ATP = dTDP + ADP</text>
        <dbReference type="Rhea" id="RHEA:13517"/>
        <dbReference type="ChEBI" id="CHEBI:30616"/>
        <dbReference type="ChEBI" id="CHEBI:58369"/>
        <dbReference type="ChEBI" id="CHEBI:63528"/>
        <dbReference type="ChEBI" id="CHEBI:456216"/>
        <dbReference type="EC" id="2.7.4.9"/>
    </reaction>
</comment>